<dbReference type="STRING" id="927083.DB32_002384"/>
<name>A0A0F6YGZ0_9BACT</name>
<evidence type="ECO:0000313" key="3">
    <source>
        <dbReference type="Proteomes" id="UP000034883"/>
    </source>
</evidence>
<evidence type="ECO:0000256" key="1">
    <source>
        <dbReference type="SAM" id="MobiDB-lite"/>
    </source>
</evidence>
<feature type="region of interest" description="Disordered" evidence="1">
    <location>
        <begin position="40"/>
        <end position="73"/>
    </location>
</feature>
<reference evidence="2 3" key="1">
    <citation type="submission" date="2015-03" db="EMBL/GenBank/DDBJ databases">
        <title>Genome assembly of Sandaracinus amylolyticus DSM 53668.</title>
        <authorList>
            <person name="Sharma G."/>
            <person name="Subramanian S."/>
        </authorList>
    </citation>
    <scope>NUCLEOTIDE SEQUENCE [LARGE SCALE GENOMIC DNA]</scope>
    <source>
        <strain evidence="2 3">DSM 53668</strain>
    </source>
</reference>
<keyword evidence="3" id="KW-1185">Reference proteome</keyword>
<protein>
    <submittedName>
        <fullName evidence="2">Uncharacterized protein</fullName>
    </submittedName>
</protein>
<dbReference type="PROSITE" id="PS51257">
    <property type="entry name" value="PROKAR_LIPOPROTEIN"/>
    <property type="match status" value="1"/>
</dbReference>
<sequence length="269" mass="28146">MSVAERTSARLARSWPIGLVVLLVIAGCNPDHIDLDLAPIDAGGNVPEPTRDAGRRDARADAGRDADDAGAGDGGRTCGTIGGCHPLYDASCRCGFDDLTAEWSCGRSGTRREGEDCESAEDCGPGLLCTRSYVVGGGQCRRLCDQDSDCGTGQGCAELGRIASCTGWCIALAECDLVGQTCGAGRGCYWMRDQDAARDHVFCHRAGTEQETRSCLRDPTRCEPGLLCVSRTDGVGSTTRCQPLCTTSDDCPVGSSCGGRTAAGVQFCR</sequence>
<dbReference type="AlphaFoldDB" id="A0A0F6YGZ0"/>
<feature type="compositionally biased region" description="Basic and acidic residues" evidence="1">
    <location>
        <begin position="49"/>
        <end position="67"/>
    </location>
</feature>
<proteinExistence type="predicted"/>
<dbReference type="EMBL" id="CP011125">
    <property type="protein sequence ID" value="AKF05235.1"/>
    <property type="molecule type" value="Genomic_DNA"/>
</dbReference>
<gene>
    <name evidence="2" type="ORF">DB32_002384</name>
</gene>
<accession>A0A0F6YGZ0</accession>
<evidence type="ECO:0000313" key="2">
    <source>
        <dbReference type="EMBL" id="AKF05235.1"/>
    </source>
</evidence>
<organism evidence="2 3">
    <name type="scientific">Sandaracinus amylolyticus</name>
    <dbReference type="NCBI Taxonomy" id="927083"/>
    <lineage>
        <taxon>Bacteria</taxon>
        <taxon>Pseudomonadati</taxon>
        <taxon>Myxococcota</taxon>
        <taxon>Polyangia</taxon>
        <taxon>Polyangiales</taxon>
        <taxon>Sandaracinaceae</taxon>
        <taxon>Sandaracinus</taxon>
    </lineage>
</organism>
<dbReference type="KEGG" id="samy:DB32_002384"/>
<dbReference type="Proteomes" id="UP000034883">
    <property type="component" value="Chromosome"/>
</dbReference>